<dbReference type="InterPro" id="IPR000209">
    <property type="entry name" value="Peptidase_S8/S53_dom"/>
</dbReference>
<dbReference type="CDD" id="cd07473">
    <property type="entry name" value="Peptidases_S8_Subtilisin_like"/>
    <property type="match status" value="1"/>
</dbReference>
<feature type="active site" description="Charge relay system" evidence="5">
    <location>
        <position position="278"/>
    </location>
</feature>
<organism evidence="8 9">
    <name type="scientific">Microscilla marina ATCC 23134</name>
    <dbReference type="NCBI Taxonomy" id="313606"/>
    <lineage>
        <taxon>Bacteria</taxon>
        <taxon>Pseudomonadati</taxon>
        <taxon>Bacteroidota</taxon>
        <taxon>Cytophagia</taxon>
        <taxon>Cytophagales</taxon>
        <taxon>Microscillaceae</taxon>
        <taxon>Microscilla</taxon>
    </lineage>
</organism>
<dbReference type="PROSITE" id="PS00138">
    <property type="entry name" value="SUBTILASE_SER"/>
    <property type="match status" value="1"/>
</dbReference>
<feature type="active site" description="Charge relay system" evidence="5">
    <location>
        <position position="106"/>
    </location>
</feature>
<dbReference type="PANTHER" id="PTHR43399:SF4">
    <property type="entry name" value="CELL WALL-ASSOCIATED PROTEASE"/>
    <property type="match status" value="1"/>
</dbReference>
<dbReference type="InterPro" id="IPR036852">
    <property type="entry name" value="Peptidase_S8/S53_dom_sf"/>
</dbReference>
<keyword evidence="4 5" id="KW-0720">Serine protease</keyword>
<feature type="domain" description="Secretion system C-terminal sorting" evidence="7">
    <location>
        <begin position="366"/>
        <end position="441"/>
    </location>
</feature>
<dbReference type="InterPro" id="IPR023828">
    <property type="entry name" value="Peptidase_S8_Ser-AS"/>
</dbReference>
<dbReference type="EMBL" id="AAWS01000002">
    <property type="protein sequence ID" value="EAY31673.1"/>
    <property type="molecule type" value="Genomic_DNA"/>
</dbReference>
<keyword evidence="2 5" id="KW-0645">Protease</keyword>
<dbReference type="GO" id="GO:0006508">
    <property type="term" value="P:proteolysis"/>
    <property type="evidence" value="ECO:0007669"/>
    <property type="project" value="UniProtKB-KW"/>
</dbReference>
<keyword evidence="3 5" id="KW-0378">Hydrolase</keyword>
<dbReference type="AlphaFoldDB" id="A1ZDD4"/>
<proteinExistence type="inferred from homology"/>
<dbReference type="InterPro" id="IPR034204">
    <property type="entry name" value="PfSUB1-like_cat_dom"/>
</dbReference>
<name>A1ZDD4_MICM2</name>
<dbReference type="PRINTS" id="PR00723">
    <property type="entry name" value="SUBTILISIN"/>
</dbReference>
<keyword evidence="9" id="KW-1185">Reference proteome</keyword>
<dbReference type="PROSITE" id="PS00137">
    <property type="entry name" value="SUBTILASE_HIS"/>
    <property type="match status" value="1"/>
</dbReference>
<dbReference type="InterPro" id="IPR015500">
    <property type="entry name" value="Peptidase_S8_subtilisin-rel"/>
</dbReference>
<dbReference type="PROSITE" id="PS51892">
    <property type="entry name" value="SUBTILASE"/>
    <property type="match status" value="1"/>
</dbReference>
<accession>A1ZDD4</accession>
<feature type="active site" description="Charge relay system" evidence="5">
    <location>
        <position position="48"/>
    </location>
</feature>
<evidence type="ECO:0000256" key="3">
    <source>
        <dbReference type="ARBA" id="ARBA00022801"/>
    </source>
</evidence>
<feature type="domain" description="Peptidase S8/S53" evidence="6">
    <location>
        <begin position="41"/>
        <end position="310"/>
    </location>
</feature>
<comment type="similarity">
    <text evidence="1 5">Belongs to the peptidase S8 family.</text>
</comment>
<dbReference type="NCBIfam" id="TIGR04183">
    <property type="entry name" value="Por_Secre_tail"/>
    <property type="match status" value="1"/>
</dbReference>
<dbReference type="SUPFAM" id="SSF52743">
    <property type="entry name" value="Subtilisin-like"/>
    <property type="match status" value="1"/>
</dbReference>
<reference evidence="8 9" key="1">
    <citation type="submission" date="2007-01" db="EMBL/GenBank/DDBJ databases">
        <authorList>
            <person name="Haygood M."/>
            <person name="Podell S."/>
            <person name="Anderson C."/>
            <person name="Hopkinson B."/>
            <person name="Roe K."/>
            <person name="Barbeau K."/>
            <person name="Gaasterland T."/>
            <person name="Ferriera S."/>
            <person name="Johnson J."/>
            <person name="Kravitz S."/>
            <person name="Beeson K."/>
            <person name="Sutton G."/>
            <person name="Rogers Y.-H."/>
            <person name="Friedman R."/>
            <person name="Frazier M."/>
            <person name="Venter J.C."/>
        </authorList>
    </citation>
    <scope>NUCLEOTIDE SEQUENCE [LARGE SCALE GENOMIC DNA]</scope>
    <source>
        <strain evidence="8 9">ATCC 23134</strain>
    </source>
</reference>
<gene>
    <name evidence="8" type="ORF">M23134_05179</name>
</gene>
<evidence type="ECO:0000259" key="7">
    <source>
        <dbReference type="Pfam" id="PF18962"/>
    </source>
</evidence>
<dbReference type="Pfam" id="PF00082">
    <property type="entry name" value="Peptidase_S8"/>
    <property type="match status" value="1"/>
</dbReference>
<evidence type="ECO:0000256" key="4">
    <source>
        <dbReference type="ARBA" id="ARBA00022825"/>
    </source>
</evidence>
<dbReference type="Gene3D" id="3.40.50.200">
    <property type="entry name" value="Peptidase S8/S53 domain"/>
    <property type="match status" value="1"/>
</dbReference>
<evidence type="ECO:0000256" key="2">
    <source>
        <dbReference type="ARBA" id="ARBA00022670"/>
    </source>
</evidence>
<dbReference type="InterPro" id="IPR051048">
    <property type="entry name" value="Peptidase_S8/S53_subtilisin"/>
</dbReference>
<dbReference type="InterPro" id="IPR022398">
    <property type="entry name" value="Peptidase_S8_His-AS"/>
</dbReference>
<dbReference type="PANTHER" id="PTHR43399">
    <property type="entry name" value="SUBTILISIN-RELATED"/>
    <property type="match status" value="1"/>
</dbReference>
<comment type="caution">
    <text evidence="8">The sequence shown here is derived from an EMBL/GenBank/DDBJ whole genome shotgun (WGS) entry which is preliminary data.</text>
</comment>
<evidence type="ECO:0000256" key="5">
    <source>
        <dbReference type="PROSITE-ProRule" id="PRU01240"/>
    </source>
</evidence>
<evidence type="ECO:0000313" key="8">
    <source>
        <dbReference type="EMBL" id="EAY31673.1"/>
    </source>
</evidence>
<dbReference type="eggNOG" id="COG1404">
    <property type="taxonomic scope" value="Bacteria"/>
</dbReference>
<dbReference type="InterPro" id="IPR026444">
    <property type="entry name" value="Secre_tail"/>
</dbReference>
<dbReference type="Proteomes" id="UP000004095">
    <property type="component" value="Unassembled WGS sequence"/>
</dbReference>
<evidence type="ECO:0000313" key="9">
    <source>
        <dbReference type="Proteomes" id="UP000004095"/>
    </source>
</evidence>
<evidence type="ECO:0000256" key="1">
    <source>
        <dbReference type="ARBA" id="ARBA00011073"/>
    </source>
</evidence>
<dbReference type="Pfam" id="PF18962">
    <property type="entry name" value="Por_Secre_tail"/>
    <property type="match status" value="1"/>
</dbReference>
<sequence length="443" mass="47606">MYTQQWQLVNDNINQNTLDIDIDAEEAWQINTGGYTTHQDTIVVAVIDEGVLDSHPDLTHNIWRNTHEIPDNGIDDDQNGWIDDVLGWNFKTNTNNVNNDGIGHWHGTPVAGIIGAEGNNGIGISGVNWRIKLMSLVKGQDEASIIAAYDYILTMRKKYNESGGKQGAFVVVAHASWGVDSLKAADAPLWCAIYDELGKVGVLSVAATTNNNTNVDTEGDMPTTCTSNYLVTVTNTNNFDEKITGAGYGKQSIDLAAPGFNSFTTLNTGTYGVFGGTSAAAPYVSGAIALLYAMPANRLMDSVKAAPAQTALRLKQCILAGVDPVAGLQAFTVSGGRLNLYGSIQQLSAYYGLHQSASILGSLNAYPNPIKEHLFLKVSLTGATRLTIQITNLSGKTIKSRQLGTLPQGIHRIRLEMAHLPNGIYLCVVQGSAGRQVIKLIKK</sequence>
<evidence type="ECO:0000259" key="6">
    <source>
        <dbReference type="Pfam" id="PF00082"/>
    </source>
</evidence>
<protein>
    <submittedName>
        <fullName evidence="8">Serine protease, subtilase family</fullName>
    </submittedName>
</protein>
<dbReference type="GO" id="GO:0004252">
    <property type="term" value="F:serine-type endopeptidase activity"/>
    <property type="evidence" value="ECO:0007669"/>
    <property type="project" value="UniProtKB-UniRule"/>
</dbReference>